<organism evidence="1 2">
    <name type="scientific">Mycteria americana</name>
    <name type="common">Wood stork</name>
    <dbReference type="NCBI Taxonomy" id="33587"/>
    <lineage>
        <taxon>Eukaryota</taxon>
        <taxon>Metazoa</taxon>
        <taxon>Chordata</taxon>
        <taxon>Craniata</taxon>
        <taxon>Vertebrata</taxon>
        <taxon>Euteleostomi</taxon>
        <taxon>Archelosauria</taxon>
        <taxon>Archosauria</taxon>
        <taxon>Dinosauria</taxon>
        <taxon>Saurischia</taxon>
        <taxon>Theropoda</taxon>
        <taxon>Coelurosauria</taxon>
        <taxon>Aves</taxon>
        <taxon>Neognathae</taxon>
        <taxon>Neoaves</taxon>
        <taxon>Aequornithes</taxon>
        <taxon>Ciconiiformes</taxon>
        <taxon>Ciconiidae</taxon>
        <taxon>Mycteria</taxon>
    </lineage>
</organism>
<sequence length="68" mass="7696">MRRDGLRLPSPNSLIPASAPPVNGSEERVWGKIMYGGGWGHLKNLYYPILFFVLDYALVRTQPLVTHE</sequence>
<reference evidence="1 2" key="1">
    <citation type="journal article" date="2023" name="J. Hered.">
        <title>Chromosome-level genome of the wood stork (Mycteria americana) provides insight into avian chromosome evolution.</title>
        <authorList>
            <person name="Flamio R. Jr."/>
            <person name="Ramstad K.M."/>
        </authorList>
    </citation>
    <scope>NUCLEOTIDE SEQUENCE [LARGE SCALE GENOMIC DNA]</scope>
    <source>
        <strain evidence="1">JAX WOST 10</strain>
    </source>
</reference>
<keyword evidence="2" id="KW-1185">Reference proteome</keyword>
<evidence type="ECO:0000313" key="2">
    <source>
        <dbReference type="Proteomes" id="UP001333110"/>
    </source>
</evidence>
<protein>
    <submittedName>
        <fullName evidence="1">Uncharacterized protein</fullName>
    </submittedName>
</protein>
<proteinExistence type="predicted"/>
<name>A0AAN7S094_MYCAM</name>
<comment type="caution">
    <text evidence="1">The sequence shown here is derived from an EMBL/GenBank/DDBJ whole genome shotgun (WGS) entry which is preliminary data.</text>
</comment>
<accession>A0AAN7S094</accession>
<dbReference type="Proteomes" id="UP001333110">
    <property type="component" value="Unassembled WGS sequence"/>
</dbReference>
<evidence type="ECO:0000313" key="1">
    <source>
        <dbReference type="EMBL" id="KAK4827554.1"/>
    </source>
</evidence>
<gene>
    <name evidence="1" type="ORF">QYF61_019178</name>
</gene>
<dbReference type="AlphaFoldDB" id="A0AAN7S094"/>
<dbReference type="EMBL" id="JAUNZN010000002">
    <property type="protein sequence ID" value="KAK4827554.1"/>
    <property type="molecule type" value="Genomic_DNA"/>
</dbReference>